<protein>
    <submittedName>
        <fullName evidence="2">Uncharacterized protein</fullName>
    </submittedName>
</protein>
<reference evidence="2 3" key="1">
    <citation type="submission" date="2021-06" db="EMBL/GenBank/DDBJ databases">
        <title>Caerostris extrusa draft genome.</title>
        <authorList>
            <person name="Kono N."/>
            <person name="Arakawa K."/>
        </authorList>
    </citation>
    <scope>NUCLEOTIDE SEQUENCE [LARGE SCALE GENOMIC DNA]</scope>
</reference>
<gene>
    <name evidence="2" type="ORF">CEXT_9981</name>
</gene>
<keyword evidence="3" id="KW-1185">Reference proteome</keyword>
<dbReference type="Proteomes" id="UP001054945">
    <property type="component" value="Unassembled WGS sequence"/>
</dbReference>
<feature type="compositionally biased region" description="Basic and acidic residues" evidence="1">
    <location>
        <begin position="62"/>
        <end position="72"/>
    </location>
</feature>
<sequence>MELQVDRDSILANGLCSNFLLQTNVFNMMDSAGIILEIGMSHRSFIEEEENRIPLPPSPKGGGKEGHPERNRLLQKKSLEGVVESSERNRC</sequence>
<evidence type="ECO:0000313" key="3">
    <source>
        <dbReference type="Proteomes" id="UP001054945"/>
    </source>
</evidence>
<proteinExistence type="predicted"/>
<organism evidence="2 3">
    <name type="scientific">Caerostris extrusa</name>
    <name type="common">Bark spider</name>
    <name type="synonym">Caerostris bankana</name>
    <dbReference type="NCBI Taxonomy" id="172846"/>
    <lineage>
        <taxon>Eukaryota</taxon>
        <taxon>Metazoa</taxon>
        <taxon>Ecdysozoa</taxon>
        <taxon>Arthropoda</taxon>
        <taxon>Chelicerata</taxon>
        <taxon>Arachnida</taxon>
        <taxon>Araneae</taxon>
        <taxon>Araneomorphae</taxon>
        <taxon>Entelegynae</taxon>
        <taxon>Araneoidea</taxon>
        <taxon>Araneidae</taxon>
        <taxon>Caerostris</taxon>
    </lineage>
</organism>
<dbReference type="EMBL" id="BPLR01011863">
    <property type="protein sequence ID" value="GIY49666.1"/>
    <property type="molecule type" value="Genomic_DNA"/>
</dbReference>
<feature type="region of interest" description="Disordered" evidence="1">
    <location>
        <begin position="49"/>
        <end position="91"/>
    </location>
</feature>
<comment type="caution">
    <text evidence="2">The sequence shown here is derived from an EMBL/GenBank/DDBJ whole genome shotgun (WGS) entry which is preliminary data.</text>
</comment>
<evidence type="ECO:0000256" key="1">
    <source>
        <dbReference type="SAM" id="MobiDB-lite"/>
    </source>
</evidence>
<dbReference type="AlphaFoldDB" id="A0AAV4TX47"/>
<evidence type="ECO:0000313" key="2">
    <source>
        <dbReference type="EMBL" id="GIY49666.1"/>
    </source>
</evidence>
<name>A0AAV4TX47_CAEEX</name>
<accession>A0AAV4TX47</accession>